<dbReference type="PIRSF" id="PIRSF006503">
    <property type="entry name" value="UCP006503"/>
    <property type="match status" value="1"/>
</dbReference>
<protein>
    <submittedName>
        <fullName evidence="1">DUF366 domain-containing protein</fullName>
    </submittedName>
</protein>
<dbReference type="SUPFAM" id="SSF55681">
    <property type="entry name" value="Class II aaRS and biotin synthetases"/>
    <property type="match status" value="1"/>
</dbReference>
<reference evidence="1 2" key="1">
    <citation type="submission" date="2017-09" db="EMBL/GenBank/DDBJ databases">
        <title>Depth-based differentiation of microbial function through sediment-hosted aquifers and enrichment of novel symbionts in the deep terrestrial subsurface.</title>
        <authorList>
            <person name="Probst A.J."/>
            <person name="Ladd B."/>
            <person name="Jarett J.K."/>
            <person name="Geller-Mcgrath D.E."/>
            <person name="Sieber C.M."/>
            <person name="Emerson J.B."/>
            <person name="Anantharaman K."/>
            <person name="Thomas B.C."/>
            <person name="Malmstrom R."/>
            <person name="Stieglmeier M."/>
            <person name="Klingl A."/>
            <person name="Woyke T."/>
            <person name="Ryan C.M."/>
            <person name="Banfield J.F."/>
        </authorList>
    </citation>
    <scope>NUCLEOTIDE SEQUENCE [LARGE SCALE GENOMIC DNA]</scope>
    <source>
        <strain evidence="1">CG17_big_fil_post_rev_8_21_14_2_50_48_46</strain>
    </source>
</reference>
<gene>
    <name evidence="1" type="ORF">COW36_23340</name>
</gene>
<proteinExistence type="predicted"/>
<evidence type="ECO:0000313" key="1">
    <source>
        <dbReference type="EMBL" id="PIW13978.1"/>
    </source>
</evidence>
<dbReference type="Pfam" id="PF04017">
    <property type="entry name" value="DUF366"/>
    <property type="match status" value="1"/>
</dbReference>
<sequence>MHIHLHTDPLPYYGPELTSHFIYNHFGLRGDAMVAFAGPCRVQLNDMVDLEDVHADAPIFSELMLHFLIEHFQTPLETMVLRQRLLTAQIQNLLHAHGQNQIRRSGDDLYDAKNKLSVSIATVSPVSGLIHFGINISSANTPVSTRGLADYEIDWQTFAQETLNAYAKEDASIRLALTKVRWVH</sequence>
<dbReference type="Proteomes" id="UP000231019">
    <property type="component" value="Unassembled WGS sequence"/>
</dbReference>
<dbReference type="Gene3D" id="3.30.930.10">
    <property type="entry name" value="Bira Bifunctional Protein, Domain 2"/>
    <property type="match status" value="1"/>
</dbReference>
<dbReference type="EMBL" id="PFFQ01000065">
    <property type="protein sequence ID" value="PIW13978.1"/>
    <property type="molecule type" value="Genomic_DNA"/>
</dbReference>
<name>A0A2M7FXJ6_9BACT</name>
<accession>A0A2M7FXJ6</accession>
<evidence type="ECO:0000313" key="2">
    <source>
        <dbReference type="Proteomes" id="UP000231019"/>
    </source>
</evidence>
<dbReference type="AlphaFoldDB" id="A0A2M7FXJ6"/>
<organism evidence="1 2">
    <name type="scientific">bacterium (Candidatus Blackallbacteria) CG17_big_fil_post_rev_8_21_14_2_50_48_46</name>
    <dbReference type="NCBI Taxonomy" id="2014261"/>
    <lineage>
        <taxon>Bacteria</taxon>
        <taxon>Candidatus Blackallbacteria</taxon>
    </lineage>
</organism>
<dbReference type="InterPro" id="IPR045864">
    <property type="entry name" value="aa-tRNA-synth_II/BPL/LPL"/>
</dbReference>
<comment type="caution">
    <text evidence="1">The sequence shown here is derived from an EMBL/GenBank/DDBJ whole genome shotgun (WGS) entry which is preliminary data.</text>
</comment>
<dbReference type="InterPro" id="IPR007162">
    <property type="entry name" value="DUF366"/>
</dbReference>